<sequence>EAELLKPQSGGYPREEGTGSSARGGGAQGTNFSSGALGGPALRPSPSLPGHQLPGTTGRSTEAICANTSPASAHLFLQKLWKVVDSQRFQSIWWGDDGN</sequence>
<reference evidence="2" key="2">
    <citation type="submission" date="2025-09" db="UniProtKB">
        <authorList>
            <consortium name="Ensembl"/>
        </authorList>
    </citation>
    <scope>IDENTIFICATION</scope>
</reference>
<reference evidence="2" key="1">
    <citation type="submission" date="2025-08" db="UniProtKB">
        <authorList>
            <consortium name="Ensembl"/>
        </authorList>
    </citation>
    <scope>IDENTIFICATION</scope>
</reference>
<evidence type="ECO:0000313" key="2">
    <source>
        <dbReference type="Ensembl" id="ENSOSUP00000007292.1"/>
    </source>
</evidence>
<feature type="region of interest" description="Disordered" evidence="1">
    <location>
        <begin position="1"/>
        <end position="62"/>
    </location>
</feature>
<keyword evidence="3" id="KW-1185">Reference proteome</keyword>
<proteinExistence type="predicted"/>
<dbReference type="Ensembl" id="ENSOSUT00000007572.1">
    <property type="protein sequence ID" value="ENSOSUP00000007292.1"/>
    <property type="gene ID" value="ENSOSUG00000005413.1"/>
</dbReference>
<organism evidence="2 3">
    <name type="scientific">Otus sunia</name>
    <name type="common">Oriental scops-owl</name>
    <dbReference type="NCBI Taxonomy" id="257818"/>
    <lineage>
        <taxon>Eukaryota</taxon>
        <taxon>Metazoa</taxon>
        <taxon>Chordata</taxon>
        <taxon>Craniata</taxon>
        <taxon>Vertebrata</taxon>
        <taxon>Euteleostomi</taxon>
        <taxon>Archelosauria</taxon>
        <taxon>Archosauria</taxon>
        <taxon>Dinosauria</taxon>
        <taxon>Saurischia</taxon>
        <taxon>Theropoda</taxon>
        <taxon>Coelurosauria</taxon>
        <taxon>Aves</taxon>
        <taxon>Neognathae</taxon>
        <taxon>Neoaves</taxon>
        <taxon>Telluraves</taxon>
        <taxon>Strigiformes</taxon>
        <taxon>Strigidae</taxon>
        <taxon>Otus</taxon>
    </lineage>
</organism>
<dbReference type="AlphaFoldDB" id="A0A8C8AJI1"/>
<protein>
    <submittedName>
        <fullName evidence="2">Uncharacterized protein</fullName>
    </submittedName>
</protein>
<dbReference type="Proteomes" id="UP000694552">
    <property type="component" value="Unplaced"/>
</dbReference>
<evidence type="ECO:0000313" key="3">
    <source>
        <dbReference type="Proteomes" id="UP000694552"/>
    </source>
</evidence>
<accession>A0A8C8AJI1</accession>
<evidence type="ECO:0000256" key="1">
    <source>
        <dbReference type="SAM" id="MobiDB-lite"/>
    </source>
</evidence>
<name>A0A8C8AJI1_9STRI</name>